<dbReference type="SUPFAM" id="SSF50022">
    <property type="entry name" value="ISP domain"/>
    <property type="match status" value="1"/>
</dbReference>
<dbReference type="RefSeq" id="WP_045460283.1">
    <property type="nucleotide sequence ID" value="NZ_BBLT01000002.1"/>
</dbReference>
<dbReference type="Pfam" id="PF00355">
    <property type="entry name" value="Rieske"/>
    <property type="match status" value="1"/>
</dbReference>
<dbReference type="GO" id="GO:0046872">
    <property type="term" value="F:metal ion binding"/>
    <property type="evidence" value="ECO:0007669"/>
    <property type="project" value="UniProtKB-KW"/>
</dbReference>
<proteinExistence type="predicted"/>
<dbReference type="OrthoDB" id="9800776at2"/>
<organism evidence="7 8">
    <name type="scientific">Sporocytophaga myxococcoides</name>
    <dbReference type="NCBI Taxonomy" id="153721"/>
    <lineage>
        <taxon>Bacteria</taxon>
        <taxon>Pseudomonadati</taxon>
        <taxon>Bacteroidota</taxon>
        <taxon>Cytophagia</taxon>
        <taxon>Cytophagales</taxon>
        <taxon>Cytophagaceae</taxon>
        <taxon>Sporocytophaga</taxon>
    </lineage>
</organism>
<evidence type="ECO:0000256" key="1">
    <source>
        <dbReference type="ARBA" id="ARBA00022714"/>
    </source>
</evidence>
<keyword evidence="1" id="KW-0001">2Fe-2S</keyword>
<dbReference type="InterPro" id="IPR050584">
    <property type="entry name" value="Cholesterol_7-desaturase"/>
</dbReference>
<comment type="caution">
    <text evidence="7">The sequence shown here is derived from an EMBL/GenBank/DDBJ whole genome shotgun (WGS) entry which is preliminary data.</text>
</comment>
<dbReference type="PROSITE" id="PS51296">
    <property type="entry name" value="RIESKE"/>
    <property type="match status" value="1"/>
</dbReference>
<dbReference type="InterPro" id="IPR017941">
    <property type="entry name" value="Rieske_2Fe-2S"/>
</dbReference>
<dbReference type="InterPro" id="IPR036922">
    <property type="entry name" value="Rieske_2Fe-2S_sf"/>
</dbReference>
<feature type="domain" description="Rieske" evidence="6">
    <location>
        <begin position="14"/>
        <end position="113"/>
    </location>
</feature>
<keyword evidence="3" id="KW-0560">Oxidoreductase</keyword>
<reference evidence="7 8" key="1">
    <citation type="submission" date="2014-09" db="EMBL/GenBank/DDBJ databases">
        <title>Sporocytophaga myxococcoides PG-01 genome sequencing.</title>
        <authorList>
            <person name="Liu L."/>
            <person name="Gao P.J."/>
            <person name="Chen G.J."/>
            <person name="Wang L.S."/>
        </authorList>
    </citation>
    <scope>NUCLEOTIDE SEQUENCE [LARGE SCALE GENOMIC DNA]</scope>
    <source>
        <strain evidence="7 8">PG-01</strain>
    </source>
</reference>
<accession>A0A098LCU7</accession>
<dbReference type="AlphaFoldDB" id="A0A098LCU7"/>
<sequence>MKKHCEESDILKFPHPVLKSSSLKKKIKEITLNEKKYVLYRDNDGKPVAFPIACPHRGALLSKGKINKKGELVCAYHAWRINASGKAQSPSVPNKTCEVHSLKTWDKYGFIWIANKDTPDEAFPEFIRPGYELIGKFSSHFDAPIKVALDNFGEIEHAFKVHTFIGPGLNELNTVDFKVKIEEEQTFGFLDCKYRNMPLFLSSFFGIKKGDHYHNDWVFRFKPLHGSYRNYWTDKDTKAERAVSFIITSFLVPVNANESKIQVFVQMAVNNKWLKLLFPVLKLSTLLITKFEIWADAGIARYAAEDPEDGTNWKLTYLDKQIMPNRKLMDKIYFQKQDKKVLTGEEIEH</sequence>
<evidence type="ECO:0000256" key="2">
    <source>
        <dbReference type="ARBA" id="ARBA00022723"/>
    </source>
</evidence>
<name>A0A098LCU7_9BACT</name>
<dbReference type="GO" id="GO:0016491">
    <property type="term" value="F:oxidoreductase activity"/>
    <property type="evidence" value="ECO:0007669"/>
    <property type="project" value="UniProtKB-KW"/>
</dbReference>
<dbReference type="SUPFAM" id="SSF55961">
    <property type="entry name" value="Bet v1-like"/>
    <property type="match status" value="1"/>
</dbReference>
<evidence type="ECO:0000256" key="5">
    <source>
        <dbReference type="ARBA" id="ARBA00023014"/>
    </source>
</evidence>
<evidence type="ECO:0000313" key="8">
    <source>
        <dbReference type="Proteomes" id="UP000030185"/>
    </source>
</evidence>
<keyword evidence="4" id="KW-0408">Iron</keyword>
<dbReference type="STRING" id="153721.MYP_1391"/>
<gene>
    <name evidence="7" type="ORF">MYP_1391</name>
</gene>
<dbReference type="Gene3D" id="2.102.10.10">
    <property type="entry name" value="Rieske [2Fe-2S] iron-sulphur domain"/>
    <property type="match status" value="1"/>
</dbReference>
<dbReference type="eggNOG" id="COG4638">
    <property type="taxonomic scope" value="Bacteria"/>
</dbReference>
<keyword evidence="5" id="KW-0411">Iron-sulfur</keyword>
<protein>
    <submittedName>
        <fullName evidence="7">(2Fe-2S)-binding protein</fullName>
    </submittedName>
</protein>
<dbReference type="Proteomes" id="UP000030185">
    <property type="component" value="Unassembled WGS sequence"/>
</dbReference>
<dbReference type="GO" id="GO:0051537">
    <property type="term" value="F:2 iron, 2 sulfur cluster binding"/>
    <property type="evidence" value="ECO:0007669"/>
    <property type="project" value="UniProtKB-KW"/>
</dbReference>
<evidence type="ECO:0000256" key="3">
    <source>
        <dbReference type="ARBA" id="ARBA00023002"/>
    </source>
</evidence>
<evidence type="ECO:0000259" key="6">
    <source>
        <dbReference type="PROSITE" id="PS51296"/>
    </source>
</evidence>
<evidence type="ECO:0000313" key="7">
    <source>
        <dbReference type="EMBL" id="GAL84163.1"/>
    </source>
</evidence>
<keyword evidence="8" id="KW-1185">Reference proteome</keyword>
<evidence type="ECO:0000256" key="4">
    <source>
        <dbReference type="ARBA" id="ARBA00023004"/>
    </source>
</evidence>
<keyword evidence="2" id="KW-0479">Metal-binding</keyword>
<dbReference type="EMBL" id="BBLT01000002">
    <property type="protein sequence ID" value="GAL84163.1"/>
    <property type="molecule type" value="Genomic_DNA"/>
</dbReference>
<dbReference type="PANTHER" id="PTHR21266">
    <property type="entry name" value="IRON-SULFUR DOMAIN CONTAINING PROTEIN"/>
    <property type="match status" value="1"/>
</dbReference>
<dbReference type="PANTHER" id="PTHR21266:SF60">
    <property type="entry name" value="3-KETOSTEROID-9-ALPHA-MONOOXYGENASE, OXYGENASE COMPONENT"/>
    <property type="match status" value="1"/>
</dbReference>